<dbReference type="Proteomes" id="UP000605848">
    <property type="component" value="Unassembled WGS sequence"/>
</dbReference>
<dbReference type="AlphaFoldDB" id="A0A937CYU6"/>
<comment type="caution">
    <text evidence="1">The sequence shown here is derived from an EMBL/GenBank/DDBJ whole genome shotgun (WGS) entry which is preliminary data.</text>
</comment>
<organism evidence="1 2">
    <name type="scientific">Microvirga aerilata</name>
    <dbReference type="NCBI Taxonomy" id="670292"/>
    <lineage>
        <taxon>Bacteria</taxon>
        <taxon>Pseudomonadati</taxon>
        <taxon>Pseudomonadota</taxon>
        <taxon>Alphaproteobacteria</taxon>
        <taxon>Hyphomicrobiales</taxon>
        <taxon>Methylobacteriaceae</taxon>
        <taxon>Microvirga</taxon>
    </lineage>
</organism>
<proteinExistence type="predicted"/>
<protein>
    <submittedName>
        <fullName evidence="1">Uncharacterized protein</fullName>
    </submittedName>
</protein>
<evidence type="ECO:0000313" key="2">
    <source>
        <dbReference type="Proteomes" id="UP000605848"/>
    </source>
</evidence>
<name>A0A937CYU6_9HYPH</name>
<evidence type="ECO:0000313" key="1">
    <source>
        <dbReference type="EMBL" id="MBL0403846.1"/>
    </source>
</evidence>
<sequence>MQLLGANLKAEKNEGVFFRRYGTEEDQREFEDIPVGTLYAGEDEFGQITEFLIEAFSTEDKGLLTEGIDPFDGVYPGADPFVPYFFKWNSKKQEIEAADVYGFPDEFLSASFPSKAPLDPEDEDERPLFWHILRGAYTVFGRIRRNEPIVTIGKPRRMKGPRRGRGISVRADSAAAFCRATLSLASDDPRSKVPTSLVLDLRTRADGFLIDEGLTFGSAQYRNQDIPHRPKQIPILIQPDGGIVAGASRSSREIGWTNLFSRRVTPGQGLCIWWNGDHLPTKYQIKAMGDQCFARVGSTP</sequence>
<dbReference type="RefSeq" id="WP_202057692.1">
    <property type="nucleotide sequence ID" value="NZ_JAEQMY010000008.1"/>
</dbReference>
<accession>A0A937CYU6</accession>
<dbReference type="EMBL" id="JAEQMY010000008">
    <property type="protein sequence ID" value="MBL0403846.1"/>
    <property type="molecule type" value="Genomic_DNA"/>
</dbReference>
<reference evidence="1" key="1">
    <citation type="submission" date="2021-01" db="EMBL/GenBank/DDBJ databases">
        <title>Microvirga sp.</title>
        <authorList>
            <person name="Kim M.K."/>
        </authorList>
    </citation>
    <scope>NUCLEOTIDE SEQUENCE</scope>
    <source>
        <strain evidence="1">5420S-16</strain>
    </source>
</reference>
<gene>
    <name evidence="1" type="ORF">JKG68_07715</name>
</gene>
<keyword evidence="2" id="KW-1185">Reference proteome</keyword>